<dbReference type="Proteomes" id="UP000013981">
    <property type="component" value="Unassembled WGS sequence"/>
</dbReference>
<sequence>MYRLYRFFAERGQGTRFIHTLSVLPQSILERIGLVFVPSAHH</sequence>
<organism evidence="1 2">
    <name type="scientific">Butyricicoccus pullicaecorum 1.2</name>
    <dbReference type="NCBI Taxonomy" id="1203606"/>
    <lineage>
        <taxon>Bacteria</taxon>
        <taxon>Bacillati</taxon>
        <taxon>Bacillota</taxon>
        <taxon>Clostridia</taxon>
        <taxon>Eubacteriales</taxon>
        <taxon>Butyricicoccaceae</taxon>
        <taxon>Butyricicoccus</taxon>
    </lineage>
</organism>
<dbReference type="EMBL" id="AQOB01000002">
    <property type="protein sequence ID" value="EOQ39414.1"/>
    <property type="molecule type" value="Genomic_DNA"/>
</dbReference>
<evidence type="ECO:0000313" key="1">
    <source>
        <dbReference type="EMBL" id="EOQ39414.1"/>
    </source>
</evidence>
<protein>
    <submittedName>
        <fullName evidence="1">Uncharacterized protein</fullName>
    </submittedName>
</protein>
<evidence type="ECO:0000313" key="2">
    <source>
        <dbReference type="Proteomes" id="UP000013981"/>
    </source>
</evidence>
<dbReference type="PATRIC" id="fig|1203606.4.peg.89"/>
<accession>R8W3Y5</accession>
<keyword evidence="2" id="KW-1185">Reference proteome</keyword>
<comment type="caution">
    <text evidence="1">The sequence shown here is derived from an EMBL/GenBank/DDBJ whole genome shotgun (WGS) entry which is preliminary data.</text>
</comment>
<dbReference type="HOGENOM" id="CLU_3248585_0_0_9"/>
<dbReference type="AlphaFoldDB" id="R8W3Y5"/>
<proteinExistence type="predicted"/>
<name>R8W3Y5_9FIRM</name>
<gene>
    <name evidence="1" type="ORF">HMPREF1526_00108</name>
</gene>
<reference evidence="1 2" key="1">
    <citation type="submission" date="2013-01" db="EMBL/GenBank/DDBJ databases">
        <title>The Genome Sequence of Butyricicoccus pullicaecorum 1.2.</title>
        <authorList>
            <consortium name="The Broad Institute Genome Sequencing Platform"/>
            <person name="Earl A."/>
            <person name="Ward D."/>
            <person name="Feldgarden M."/>
            <person name="Gevers D."/>
            <person name="Van Immerseel F."/>
            <person name="Eeckhaut V."/>
            <person name="Walker B."/>
            <person name="Young S.K."/>
            <person name="Zeng Q."/>
            <person name="Gargeya S."/>
            <person name="Fitzgerald M."/>
            <person name="Haas B."/>
            <person name="Abouelleil A."/>
            <person name="Alvarado L."/>
            <person name="Arachchi H.M."/>
            <person name="Berlin A.M."/>
            <person name="Chapman S.B."/>
            <person name="Dewar J."/>
            <person name="Goldberg J."/>
            <person name="Griggs A."/>
            <person name="Gujja S."/>
            <person name="Hansen M."/>
            <person name="Howarth C."/>
            <person name="Imamovic A."/>
            <person name="Larimer J."/>
            <person name="McCowan C."/>
            <person name="Murphy C."/>
            <person name="Neiman D."/>
            <person name="Pearson M."/>
            <person name="Priest M."/>
            <person name="Roberts A."/>
            <person name="Saif S."/>
            <person name="Shea T."/>
            <person name="Sisk P."/>
            <person name="Sykes S."/>
            <person name="Wortman J."/>
            <person name="Nusbaum C."/>
            <person name="Birren B."/>
        </authorList>
    </citation>
    <scope>NUCLEOTIDE SEQUENCE [LARGE SCALE GENOMIC DNA]</scope>
    <source>
        <strain evidence="1 2">1.2</strain>
    </source>
</reference>